<gene>
    <name evidence="1" type="ORF">EYF80_010058</name>
</gene>
<comment type="caution">
    <text evidence="1">The sequence shown here is derived from an EMBL/GenBank/DDBJ whole genome shotgun (WGS) entry which is preliminary data.</text>
</comment>
<protein>
    <submittedName>
        <fullName evidence="1">Uncharacterized protein</fullName>
    </submittedName>
</protein>
<reference evidence="1 2" key="1">
    <citation type="submission" date="2019-03" db="EMBL/GenBank/DDBJ databases">
        <title>First draft genome of Liparis tanakae, snailfish: a comprehensive survey of snailfish specific genes.</title>
        <authorList>
            <person name="Kim W."/>
            <person name="Song I."/>
            <person name="Jeong J.-H."/>
            <person name="Kim D."/>
            <person name="Kim S."/>
            <person name="Ryu S."/>
            <person name="Song J.Y."/>
            <person name="Lee S.K."/>
        </authorList>
    </citation>
    <scope>NUCLEOTIDE SEQUENCE [LARGE SCALE GENOMIC DNA]</scope>
    <source>
        <tissue evidence="1">Muscle</tissue>
    </source>
</reference>
<evidence type="ECO:0000313" key="2">
    <source>
        <dbReference type="Proteomes" id="UP000314294"/>
    </source>
</evidence>
<accession>A0A4Z2IQ91</accession>
<evidence type="ECO:0000313" key="1">
    <source>
        <dbReference type="EMBL" id="TNN79684.1"/>
    </source>
</evidence>
<proteinExistence type="predicted"/>
<dbReference type="EMBL" id="SRLO01000062">
    <property type="protein sequence ID" value="TNN79684.1"/>
    <property type="molecule type" value="Genomic_DNA"/>
</dbReference>
<dbReference type="AlphaFoldDB" id="A0A4Z2IQ91"/>
<organism evidence="1 2">
    <name type="scientific">Liparis tanakae</name>
    <name type="common">Tanaka's snailfish</name>
    <dbReference type="NCBI Taxonomy" id="230148"/>
    <lineage>
        <taxon>Eukaryota</taxon>
        <taxon>Metazoa</taxon>
        <taxon>Chordata</taxon>
        <taxon>Craniata</taxon>
        <taxon>Vertebrata</taxon>
        <taxon>Euteleostomi</taxon>
        <taxon>Actinopterygii</taxon>
        <taxon>Neopterygii</taxon>
        <taxon>Teleostei</taxon>
        <taxon>Neoteleostei</taxon>
        <taxon>Acanthomorphata</taxon>
        <taxon>Eupercaria</taxon>
        <taxon>Perciformes</taxon>
        <taxon>Cottioidei</taxon>
        <taxon>Cottales</taxon>
        <taxon>Liparidae</taxon>
        <taxon>Liparis</taxon>
    </lineage>
</organism>
<keyword evidence="2" id="KW-1185">Reference proteome</keyword>
<dbReference type="Proteomes" id="UP000314294">
    <property type="component" value="Unassembled WGS sequence"/>
</dbReference>
<sequence>MEEALGSQAAAARVRLPRAHTALGHLPPAPLLSGASHAQGTLVTGHAVWYRVPMKKDTDAGASWRPRAYSWDRRRGGRHGRTNTRVEPTLKLDDELPFIVAAAGVLCVVLAALHGPHSTEQTLDRLENIELAGQEKRLKNENKEASKNTL</sequence>
<name>A0A4Z2IQ91_9TELE</name>